<protein>
    <recommendedName>
        <fullName evidence="4">DUF7356 domain-containing protein</fullName>
    </recommendedName>
</protein>
<organism evidence="5 6">
    <name type="scientific">Trema orientale</name>
    <name type="common">Charcoal tree</name>
    <name type="synonym">Celtis orientalis</name>
    <dbReference type="NCBI Taxonomy" id="63057"/>
    <lineage>
        <taxon>Eukaryota</taxon>
        <taxon>Viridiplantae</taxon>
        <taxon>Streptophyta</taxon>
        <taxon>Embryophyta</taxon>
        <taxon>Tracheophyta</taxon>
        <taxon>Spermatophyta</taxon>
        <taxon>Magnoliopsida</taxon>
        <taxon>eudicotyledons</taxon>
        <taxon>Gunneridae</taxon>
        <taxon>Pentapetalae</taxon>
        <taxon>rosids</taxon>
        <taxon>fabids</taxon>
        <taxon>Rosales</taxon>
        <taxon>Cannabaceae</taxon>
        <taxon>Trema</taxon>
    </lineage>
</organism>
<feature type="region of interest" description="Disordered" evidence="1">
    <location>
        <begin position="44"/>
        <end position="234"/>
    </location>
</feature>
<feature type="transmembrane region" description="Helical" evidence="2">
    <location>
        <begin position="342"/>
        <end position="360"/>
    </location>
</feature>
<dbReference type="PANTHER" id="PTHR34200">
    <property type="entry name" value="DENTIN SIALOPHOSPHOPROTEIN-LIKE ISOFORM X1"/>
    <property type="match status" value="1"/>
</dbReference>
<keyword evidence="6" id="KW-1185">Reference proteome</keyword>
<reference evidence="6" key="1">
    <citation type="submission" date="2016-06" db="EMBL/GenBank/DDBJ databases">
        <title>Parallel loss of symbiosis genes in relatives of nitrogen-fixing non-legume Parasponia.</title>
        <authorList>
            <person name="Van Velzen R."/>
            <person name="Holmer R."/>
            <person name="Bu F."/>
            <person name="Rutten L."/>
            <person name="Van Zeijl A."/>
            <person name="Liu W."/>
            <person name="Santuari L."/>
            <person name="Cao Q."/>
            <person name="Sharma T."/>
            <person name="Shen D."/>
            <person name="Roswanjaya Y."/>
            <person name="Wardhani T."/>
            <person name="Kalhor M.S."/>
            <person name="Jansen J."/>
            <person name="Van den Hoogen J."/>
            <person name="Gungor B."/>
            <person name="Hartog M."/>
            <person name="Hontelez J."/>
            <person name="Verver J."/>
            <person name="Yang W.-C."/>
            <person name="Schijlen E."/>
            <person name="Repin R."/>
            <person name="Schilthuizen M."/>
            <person name="Schranz E."/>
            <person name="Heidstra R."/>
            <person name="Miyata K."/>
            <person name="Fedorova E."/>
            <person name="Kohlen W."/>
            <person name="Bisseling T."/>
            <person name="Smit S."/>
            <person name="Geurts R."/>
        </authorList>
    </citation>
    <scope>NUCLEOTIDE SEQUENCE [LARGE SCALE GENOMIC DNA]</scope>
    <source>
        <strain evidence="6">cv. RG33-2</strain>
    </source>
</reference>
<feature type="compositionally biased region" description="Basic and acidic residues" evidence="1">
    <location>
        <begin position="107"/>
        <end position="168"/>
    </location>
</feature>
<evidence type="ECO:0000259" key="4">
    <source>
        <dbReference type="Pfam" id="PF24053"/>
    </source>
</evidence>
<dbReference type="Proteomes" id="UP000237000">
    <property type="component" value="Unassembled WGS sequence"/>
</dbReference>
<feature type="compositionally biased region" description="Basic and acidic residues" evidence="1">
    <location>
        <begin position="190"/>
        <end position="204"/>
    </location>
</feature>
<dbReference type="FunCoup" id="A0A2P5FBG6">
    <property type="interactions" value="1376"/>
</dbReference>
<keyword evidence="2" id="KW-0812">Transmembrane</keyword>
<feature type="domain" description="DUF7356" evidence="4">
    <location>
        <begin position="227"/>
        <end position="319"/>
    </location>
</feature>
<comment type="caution">
    <text evidence="5">The sequence shown here is derived from an EMBL/GenBank/DDBJ whole genome shotgun (WGS) entry which is preliminary data.</text>
</comment>
<dbReference type="PANTHER" id="PTHR34200:SF2">
    <property type="entry name" value="TRANSMEMBRANE PROTEIN"/>
    <property type="match status" value="1"/>
</dbReference>
<evidence type="ECO:0000256" key="2">
    <source>
        <dbReference type="SAM" id="Phobius"/>
    </source>
</evidence>
<sequence length="442" mass="48144">MDGNRFAIVIFLILIVADVSNASLLFNLRKFVTTTKDSVLVTPATVPGSVTGENKLDPKSVNPIDKDSKLDKKVNETGKDSKLDQKPATETRKKTESDPNSVNGTHKGKELDPKPVNETSEGKKLDPETANEEKKKKSDPEPVNEATRDKKIDPKPVNEASTEKDSDPKVVNGVTTEKKANPEPVSEASKGNEMDPKAVNEAGKEQTVPPPPSGKTEEKENKSDPGSVTDETCDGLNPSCNIQKDLIACIKSFDDGSKVIVQNKGESNLKANLSVENSHLGLEIPKKQSKLIPLQRANTKHADILLSSGNNKCSLPLSSVSSEANYYLRFPSYDKLVTPVNGAYLLIFTVLIFGGMWTCIKFSRRRRQGGGIPYQELEMGLPESVSAADVETAEGWDQGWDDDWDEDNAVKSPGGRHVASISANGLTSRSPNKDGWEDNWDD</sequence>
<gene>
    <name evidence="5" type="ORF">TorRG33x02_090190</name>
</gene>
<dbReference type="EMBL" id="JXTC01000046">
    <property type="protein sequence ID" value="PON95127.1"/>
    <property type="molecule type" value="Genomic_DNA"/>
</dbReference>
<evidence type="ECO:0000256" key="3">
    <source>
        <dbReference type="SAM" id="SignalP"/>
    </source>
</evidence>
<dbReference type="InterPro" id="IPR055780">
    <property type="entry name" value="DUF7356"/>
</dbReference>
<feature type="compositionally biased region" description="Acidic residues" evidence="1">
    <location>
        <begin position="396"/>
        <end position="407"/>
    </location>
</feature>
<feature type="signal peptide" evidence="3">
    <location>
        <begin position="1"/>
        <end position="22"/>
    </location>
</feature>
<dbReference type="AlphaFoldDB" id="A0A2P5FBG6"/>
<feature type="region of interest" description="Disordered" evidence="1">
    <location>
        <begin position="396"/>
        <end position="442"/>
    </location>
</feature>
<proteinExistence type="predicted"/>
<dbReference type="InParanoid" id="A0A2P5FBG6"/>
<accession>A0A2P5FBG6</accession>
<keyword evidence="3" id="KW-0732">Signal</keyword>
<name>A0A2P5FBG6_TREOI</name>
<feature type="compositionally biased region" description="Polar residues" evidence="1">
    <location>
        <begin position="421"/>
        <end position="430"/>
    </location>
</feature>
<evidence type="ECO:0000256" key="1">
    <source>
        <dbReference type="SAM" id="MobiDB-lite"/>
    </source>
</evidence>
<keyword evidence="2" id="KW-0472">Membrane</keyword>
<evidence type="ECO:0000313" key="5">
    <source>
        <dbReference type="EMBL" id="PON95127.1"/>
    </source>
</evidence>
<dbReference type="OrthoDB" id="785602at2759"/>
<dbReference type="Pfam" id="PF24053">
    <property type="entry name" value="DUF7356"/>
    <property type="match status" value="1"/>
</dbReference>
<feature type="compositionally biased region" description="Basic and acidic residues" evidence="1">
    <location>
        <begin position="54"/>
        <end position="97"/>
    </location>
</feature>
<keyword evidence="2" id="KW-1133">Transmembrane helix</keyword>
<evidence type="ECO:0000313" key="6">
    <source>
        <dbReference type="Proteomes" id="UP000237000"/>
    </source>
</evidence>
<feature type="chain" id="PRO_5015188860" description="DUF7356 domain-containing protein" evidence="3">
    <location>
        <begin position="23"/>
        <end position="442"/>
    </location>
</feature>